<dbReference type="OrthoDB" id="7827015at2"/>
<reference evidence="2" key="1">
    <citation type="submission" date="2017-08" db="EMBL/GenBank/DDBJ databases">
        <authorList>
            <person name="Varghese N."/>
            <person name="Submissions S."/>
        </authorList>
    </citation>
    <scope>NUCLEOTIDE SEQUENCE [LARGE SCALE GENOMIC DNA]</scope>
    <source>
        <strain evidence="2">JA234</strain>
    </source>
</reference>
<evidence type="ECO:0000313" key="1">
    <source>
        <dbReference type="EMBL" id="SNX68917.1"/>
    </source>
</evidence>
<keyword evidence="2" id="KW-1185">Reference proteome</keyword>
<evidence type="ECO:0000313" key="2">
    <source>
        <dbReference type="Proteomes" id="UP000219467"/>
    </source>
</evidence>
<dbReference type="Proteomes" id="UP000219467">
    <property type="component" value="Unassembled WGS sequence"/>
</dbReference>
<protein>
    <submittedName>
        <fullName evidence="1">Uncharacterized protein</fullName>
    </submittedName>
</protein>
<proteinExistence type="predicted"/>
<dbReference type="AlphaFoldDB" id="A0A285CN06"/>
<dbReference type="RefSeq" id="WP_097029371.1">
    <property type="nucleotide sequence ID" value="NZ_OAOQ01000002.1"/>
</dbReference>
<dbReference type="EMBL" id="OAOQ01000002">
    <property type="protein sequence ID" value="SNX68917.1"/>
    <property type="molecule type" value="Genomic_DNA"/>
</dbReference>
<name>A0A285CN06_9RHOB</name>
<dbReference type="Pfam" id="PF20086">
    <property type="entry name" value="DUF6478"/>
    <property type="match status" value="1"/>
</dbReference>
<dbReference type="InterPro" id="IPR045514">
    <property type="entry name" value="DUF6478"/>
</dbReference>
<organism evidence="1 2">
    <name type="scientific">Cereibacter ovatus</name>
    <dbReference type="NCBI Taxonomy" id="439529"/>
    <lineage>
        <taxon>Bacteria</taxon>
        <taxon>Pseudomonadati</taxon>
        <taxon>Pseudomonadota</taxon>
        <taxon>Alphaproteobacteria</taxon>
        <taxon>Rhodobacterales</taxon>
        <taxon>Paracoccaceae</taxon>
        <taxon>Cereibacter</taxon>
    </lineage>
</organism>
<gene>
    <name evidence="1" type="ORF">SAMN05878503_102357</name>
</gene>
<accession>A0A285CN06</accession>
<sequence>MGRRFDTVIDRLVHRAALRRWRRAADAAAAAVDPATLRLLRGRGRALRRQIDRLLHVAEDRLRLPMIGSTAMRRPLGTDWSWRPDLWRLPAPLPGMAPAPPRAEIAPGATLFHDCRDSEITLRQIRTTGEADLAPYGLRIEVFGFDGRFLSLVLDLPDAAAQGLQKRHLIRLETALDLERPMRIYARLNVRHGPNTEQIVRELPPGEVAPVVEFDLGYTAIDEARVDRLWLDLIFDAPRMNRVLLRDLTLGRRPRAEV</sequence>